<proteinExistence type="predicted"/>
<accession>A0A2T5I942</accession>
<reference evidence="1 2" key="1">
    <citation type="submission" date="2018-04" db="EMBL/GenBank/DDBJ databases">
        <title>Active sludge and wastewater microbial communities from Klosterneuburg, Austria.</title>
        <authorList>
            <person name="Wagner M."/>
        </authorList>
    </citation>
    <scope>NUCLEOTIDE SEQUENCE [LARGE SCALE GENOMIC DNA]</scope>
    <source>
        <strain evidence="1 2">Nm4</strain>
    </source>
</reference>
<sequence length="53" mass="5865">MWISLTIQFGMETTYFNMATGTTNFAGESFKGFENAIMGNAVTPLPVMQPTIR</sequence>
<dbReference type="Proteomes" id="UP000244110">
    <property type="component" value="Unassembled WGS sequence"/>
</dbReference>
<gene>
    <name evidence="1" type="ORF">C8R28_10392</name>
</gene>
<name>A0A2T5I942_9PROT</name>
<protein>
    <submittedName>
        <fullName evidence="1">Uncharacterized protein</fullName>
    </submittedName>
</protein>
<dbReference type="AlphaFoldDB" id="A0A2T5I942"/>
<evidence type="ECO:0000313" key="2">
    <source>
        <dbReference type="Proteomes" id="UP000244110"/>
    </source>
</evidence>
<dbReference type="EMBL" id="QAOL01000039">
    <property type="protein sequence ID" value="PTQ80330.1"/>
    <property type="molecule type" value="Genomic_DNA"/>
</dbReference>
<comment type="caution">
    <text evidence="1">The sequence shown here is derived from an EMBL/GenBank/DDBJ whole genome shotgun (WGS) entry which is preliminary data.</text>
</comment>
<evidence type="ECO:0000313" key="1">
    <source>
        <dbReference type="EMBL" id="PTQ80330.1"/>
    </source>
</evidence>
<organism evidence="1 2">
    <name type="scientific">Nitrosomonas ureae</name>
    <dbReference type="NCBI Taxonomy" id="44577"/>
    <lineage>
        <taxon>Bacteria</taxon>
        <taxon>Pseudomonadati</taxon>
        <taxon>Pseudomonadota</taxon>
        <taxon>Betaproteobacteria</taxon>
        <taxon>Nitrosomonadales</taxon>
        <taxon>Nitrosomonadaceae</taxon>
        <taxon>Nitrosomonas</taxon>
    </lineage>
</organism>